<protein>
    <submittedName>
        <fullName evidence="9">Biopolymer transporter ExbD</fullName>
    </submittedName>
</protein>
<comment type="subcellular location">
    <subcellularLocation>
        <location evidence="1">Cell membrane</location>
        <topology evidence="1">Single-pass membrane protein</topology>
    </subcellularLocation>
    <subcellularLocation>
        <location evidence="7">Cell membrane</location>
        <topology evidence="7">Single-pass type II membrane protein</topology>
    </subcellularLocation>
</comment>
<comment type="similarity">
    <text evidence="2 7">Belongs to the ExbD/TolR family.</text>
</comment>
<evidence type="ECO:0000256" key="2">
    <source>
        <dbReference type="ARBA" id="ARBA00005811"/>
    </source>
</evidence>
<evidence type="ECO:0000256" key="8">
    <source>
        <dbReference type="SAM" id="Phobius"/>
    </source>
</evidence>
<dbReference type="Proteomes" id="UP000284676">
    <property type="component" value="Unassembled WGS sequence"/>
</dbReference>
<dbReference type="PANTHER" id="PTHR30558">
    <property type="entry name" value="EXBD MEMBRANE COMPONENT OF PMF-DRIVEN MACROMOLECULE IMPORT SYSTEM"/>
    <property type="match status" value="1"/>
</dbReference>
<dbReference type="EMBL" id="QRHL01000029">
    <property type="protein sequence ID" value="RHF70184.1"/>
    <property type="molecule type" value="Genomic_DNA"/>
</dbReference>
<keyword evidence="7" id="KW-0653">Protein transport</keyword>
<feature type="transmembrane region" description="Helical" evidence="8">
    <location>
        <begin position="21"/>
        <end position="39"/>
    </location>
</feature>
<organism evidence="9 10">
    <name type="scientific">Fusobacterium mortiferum</name>
    <dbReference type="NCBI Taxonomy" id="850"/>
    <lineage>
        <taxon>Bacteria</taxon>
        <taxon>Fusobacteriati</taxon>
        <taxon>Fusobacteriota</taxon>
        <taxon>Fusobacteriia</taxon>
        <taxon>Fusobacteriales</taxon>
        <taxon>Fusobacteriaceae</taxon>
        <taxon>Fusobacterium</taxon>
    </lineage>
</organism>
<dbReference type="GO" id="GO:0015031">
    <property type="term" value="P:protein transport"/>
    <property type="evidence" value="ECO:0007669"/>
    <property type="project" value="UniProtKB-KW"/>
</dbReference>
<evidence type="ECO:0000256" key="4">
    <source>
        <dbReference type="ARBA" id="ARBA00022692"/>
    </source>
</evidence>
<evidence type="ECO:0000256" key="1">
    <source>
        <dbReference type="ARBA" id="ARBA00004162"/>
    </source>
</evidence>
<keyword evidence="6 8" id="KW-0472">Membrane</keyword>
<dbReference type="GO" id="GO:0005886">
    <property type="term" value="C:plasma membrane"/>
    <property type="evidence" value="ECO:0007669"/>
    <property type="project" value="UniProtKB-SubCell"/>
</dbReference>
<gene>
    <name evidence="9" type="ORF">DW663_11265</name>
</gene>
<sequence length="130" mass="14740">MGRFRKKRGITPMDMTPFIDIVFLLIIFFMVSTTFNKYGNIDIDLPSANVENTNQDNKNIEIIIDKNGKYFINKDGQTNPIEIENLGALLQGVKEVTISGDKELKYQVIMDTVSKVKNAGVENLGINFYE</sequence>
<reference evidence="9 10" key="1">
    <citation type="submission" date="2018-08" db="EMBL/GenBank/DDBJ databases">
        <title>A genome reference for cultivated species of the human gut microbiota.</title>
        <authorList>
            <person name="Zou Y."/>
            <person name="Xue W."/>
            <person name="Luo G."/>
        </authorList>
    </citation>
    <scope>NUCLEOTIDE SEQUENCE [LARGE SCALE GENOMIC DNA]</scope>
    <source>
        <strain evidence="9 10">AM25-1</strain>
    </source>
</reference>
<keyword evidence="3" id="KW-1003">Cell membrane</keyword>
<accession>A0A414PNP4</accession>
<dbReference type="RefSeq" id="WP_118234655.1">
    <property type="nucleotide sequence ID" value="NZ_QRHL01000029.1"/>
</dbReference>
<evidence type="ECO:0000313" key="10">
    <source>
        <dbReference type="Proteomes" id="UP000284676"/>
    </source>
</evidence>
<keyword evidence="5 8" id="KW-1133">Transmembrane helix</keyword>
<dbReference type="PANTHER" id="PTHR30558:SF3">
    <property type="entry name" value="BIOPOLYMER TRANSPORT PROTEIN EXBD-RELATED"/>
    <property type="match status" value="1"/>
</dbReference>
<dbReference type="GO" id="GO:0022857">
    <property type="term" value="F:transmembrane transporter activity"/>
    <property type="evidence" value="ECO:0007669"/>
    <property type="project" value="InterPro"/>
</dbReference>
<evidence type="ECO:0000256" key="7">
    <source>
        <dbReference type="RuleBase" id="RU003879"/>
    </source>
</evidence>
<evidence type="ECO:0000256" key="6">
    <source>
        <dbReference type="ARBA" id="ARBA00023136"/>
    </source>
</evidence>
<evidence type="ECO:0000313" key="9">
    <source>
        <dbReference type="EMBL" id="RHF70184.1"/>
    </source>
</evidence>
<comment type="caution">
    <text evidence="9">The sequence shown here is derived from an EMBL/GenBank/DDBJ whole genome shotgun (WGS) entry which is preliminary data.</text>
</comment>
<dbReference type="Gene3D" id="3.30.420.270">
    <property type="match status" value="1"/>
</dbReference>
<keyword evidence="4 7" id="KW-0812">Transmembrane</keyword>
<proteinExistence type="inferred from homology"/>
<dbReference type="Pfam" id="PF02472">
    <property type="entry name" value="ExbD"/>
    <property type="match status" value="1"/>
</dbReference>
<dbReference type="InterPro" id="IPR003400">
    <property type="entry name" value="ExbD"/>
</dbReference>
<evidence type="ECO:0000256" key="5">
    <source>
        <dbReference type="ARBA" id="ARBA00022989"/>
    </source>
</evidence>
<dbReference type="AlphaFoldDB" id="A0A414PNP4"/>
<keyword evidence="7" id="KW-0813">Transport</keyword>
<name>A0A414PNP4_FUSMR</name>
<evidence type="ECO:0000256" key="3">
    <source>
        <dbReference type="ARBA" id="ARBA00022475"/>
    </source>
</evidence>